<accession>A0A8J6NYR0</accession>
<evidence type="ECO:0000256" key="3">
    <source>
        <dbReference type="ARBA" id="ARBA00022801"/>
    </source>
</evidence>
<dbReference type="Pfam" id="PF00565">
    <property type="entry name" value="SNase"/>
    <property type="match status" value="1"/>
</dbReference>
<dbReference type="SUPFAM" id="SSF50199">
    <property type="entry name" value="Staphylococcal nuclease"/>
    <property type="match status" value="1"/>
</dbReference>
<keyword evidence="1" id="KW-0540">Nuclease</keyword>
<reference evidence="6 7" key="1">
    <citation type="submission" date="2020-08" db="EMBL/GenBank/DDBJ databases">
        <title>Bridging the membrane lipid divide: bacteria of the FCB group superphylum have the potential to synthesize archaeal ether lipids.</title>
        <authorList>
            <person name="Villanueva L."/>
            <person name="Von Meijenfeldt F.A.B."/>
            <person name="Westbye A.B."/>
            <person name="Yadav S."/>
            <person name="Hopmans E.C."/>
            <person name="Dutilh B.E."/>
            <person name="Sinninghe Damste J.S."/>
        </authorList>
    </citation>
    <scope>NUCLEOTIDE SEQUENCE [LARGE SCALE GENOMIC DNA]</scope>
    <source>
        <strain evidence="6">NIOZ-UU17</strain>
    </source>
</reference>
<name>A0A8J6NYR0_9BACT</name>
<dbReference type="PANTHER" id="PTHR12302:SF3">
    <property type="entry name" value="SERINE_THREONINE-PROTEIN KINASE 31"/>
    <property type="match status" value="1"/>
</dbReference>
<dbReference type="InterPro" id="IPR035437">
    <property type="entry name" value="SNase_OB-fold_sf"/>
</dbReference>
<gene>
    <name evidence="6" type="ORF">H8D96_03745</name>
</gene>
<dbReference type="PROSITE" id="PS50830">
    <property type="entry name" value="TNASE_3"/>
    <property type="match status" value="1"/>
</dbReference>
<dbReference type="GO" id="GO:0016787">
    <property type="term" value="F:hydrolase activity"/>
    <property type="evidence" value="ECO:0007669"/>
    <property type="project" value="UniProtKB-KW"/>
</dbReference>
<feature type="chain" id="PRO_5035177646" evidence="4">
    <location>
        <begin position="25"/>
        <end position="216"/>
    </location>
</feature>
<dbReference type="Gene3D" id="2.40.50.90">
    <property type="match status" value="1"/>
</dbReference>
<evidence type="ECO:0000256" key="2">
    <source>
        <dbReference type="ARBA" id="ARBA00022759"/>
    </source>
</evidence>
<dbReference type="EMBL" id="JACNIG010000102">
    <property type="protein sequence ID" value="MBC8431013.1"/>
    <property type="molecule type" value="Genomic_DNA"/>
</dbReference>
<feature type="signal peptide" evidence="4">
    <location>
        <begin position="1"/>
        <end position="24"/>
    </location>
</feature>
<proteinExistence type="predicted"/>
<protein>
    <submittedName>
        <fullName evidence="6">Thermonuclease family protein</fullName>
    </submittedName>
</protein>
<dbReference type="Gene3D" id="3.40.10.10">
    <property type="entry name" value="DNA Methylphosphotriester Repair Domain"/>
    <property type="match status" value="1"/>
</dbReference>
<evidence type="ECO:0000259" key="5">
    <source>
        <dbReference type="PROSITE" id="PS50830"/>
    </source>
</evidence>
<dbReference type="GO" id="GO:0004519">
    <property type="term" value="F:endonuclease activity"/>
    <property type="evidence" value="ECO:0007669"/>
    <property type="project" value="UniProtKB-KW"/>
</dbReference>
<evidence type="ECO:0000313" key="6">
    <source>
        <dbReference type="EMBL" id="MBC8431013.1"/>
    </source>
</evidence>
<dbReference type="InterPro" id="IPR016071">
    <property type="entry name" value="Staphylococal_nuclease_OB-fold"/>
</dbReference>
<sequence length="216" mass="25039">MKKHCFLLYMLFLTFVVIVRSSVAQDEVKVRWVIDGDTIILADGRHVRYIGINTPEIEHEHKKAEPYGYQAKKYNEKLVFSKTVRLQFDKERHDHFGRLLAYVFLPDGTFINKAMIAQGYAYLLPQKPNIMYAKILLQTQREAMSAKKGMWREIAEEEGGYSGNRRTKRFHATACPFGEKISLTNRVSFKSKRDAFWAGFAPGKRCLAGKIIRNQK</sequence>
<dbReference type="AlphaFoldDB" id="A0A8J6NYR0"/>
<feature type="domain" description="TNase-like" evidence="5">
    <location>
        <begin position="24"/>
        <end position="153"/>
    </location>
</feature>
<dbReference type="PANTHER" id="PTHR12302">
    <property type="entry name" value="EBNA2 BINDING PROTEIN P100"/>
    <property type="match status" value="1"/>
</dbReference>
<comment type="caution">
    <text evidence="6">The sequence shown here is derived from an EMBL/GenBank/DDBJ whole genome shotgun (WGS) entry which is preliminary data.</text>
</comment>
<keyword evidence="3" id="KW-0378">Hydrolase</keyword>
<evidence type="ECO:0000256" key="1">
    <source>
        <dbReference type="ARBA" id="ARBA00022722"/>
    </source>
</evidence>
<dbReference type="SMART" id="SM00318">
    <property type="entry name" value="SNc"/>
    <property type="match status" value="1"/>
</dbReference>
<evidence type="ECO:0000313" key="7">
    <source>
        <dbReference type="Proteomes" id="UP000605201"/>
    </source>
</evidence>
<dbReference type="SUPFAM" id="SSF57884">
    <property type="entry name" value="Ada DNA repair protein, N-terminal domain (N-Ada 10)"/>
    <property type="match status" value="1"/>
</dbReference>
<keyword evidence="2" id="KW-0255">Endonuclease</keyword>
<organism evidence="6 7">
    <name type="scientific">Candidatus Desulfatibia vada</name>
    <dbReference type="NCBI Taxonomy" id="2841696"/>
    <lineage>
        <taxon>Bacteria</taxon>
        <taxon>Pseudomonadati</taxon>
        <taxon>Thermodesulfobacteriota</taxon>
        <taxon>Desulfobacteria</taxon>
        <taxon>Desulfobacterales</taxon>
        <taxon>Desulfobacterales incertae sedis</taxon>
        <taxon>Candidatus Desulfatibia</taxon>
    </lineage>
</organism>
<dbReference type="Proteomes" id="UP000605201">
    <property type="component" value="Unassembled WGS sequence"/>
</dbReference>
<dbReference type="InterPro" id="IPR035451">
    <property type="entry name" value="Ada-like_dom_sf"/>
</dbReference>
<evidence type="ECO:0000256" key="4">
    <source>
        <dbReference type="SAM" id="SignalP"/>
    </source>
</evidence>
<keyword evidence="4" id="KW-0732">Signal</keyword>